<feature type="domain" description="Endoribonuclease L-PSP/chorismate mutase-like" evidence="1">
    <location>
        <begin position="4"/>
        <end position="139"/>
    </location>
</feature>
<dbReference type="RefSeq" id="WP_145716699.1">
    <property type="nucleotide sequence ID" value="NZ_BSPF01000047.1"/>
</dbReference>
<dbReference type="InterPro" id="IPR013813">
    <property type="entry name" value="Endoribo_LPSP/chorism_mut-like"/>
</dbReference>
<accession>A0A562P2T4</accession>
<reference evidence="2 3" key="1">
    <citation type="journal article" date="2015" name="Stand. Genomic Sci.">
        <title>Genomic Encyclopedia of Bacterial and Archaeal Type Strains, Phase III: the genomes of soil and plant-associated and newly described type strains.</title>
        <authorList>
            <person name="Whitman W.B."/>
            <person name="Woyke T."/>
            <person name="Klenk H.P."/>
            <person name="Zhou Y."/>
            <person name="Lilburn T.G."/>
            <person name="Beck B.J."/>
            <person name="De Vos P."/>
            <person name="Vandamme P."/>
            <person name="Eisen J.A."/>
            <person name="Garrity G."/>
            <person name="Hugenholtz P."/>
            <person name="Kyrpides N.C."/>
        </authorList>
    </citation>
    <scope>NUCLEOTIDE SEQUENCE [LARGE SCALE GENOMIC DNA]</scope>
    <source>
        <strain evidence="2 3">CGMCC 1.2546</strain>
    </source>
</reference>
<evidence type="ECO:0000313" key="3">
    <source>
        <dbReference type="Proteomes" id="UP000317122"/>
    </source>
</evidence>
<name>A0A562P2T4_9HYPH</name>
<keyword evidence="3" id="KW-1185">Reference proteome</keyword>
<evidence type="ECO:0000259" key="1">
    <source>
        <dbReference type="Pfam" id="PF14588"/>
    </source>
</evidence>
<dbReference type="OrthoDB" id="9806350at2"/>
<comment type="caution">
    <text evidence="2">The sequence shown here is derived from an EMBL/GenBank/DDBJ whole genome shotgun (WGS) entry which is preliminary data.</text>
</comment>
<protein>
    <submittedName>
        <fullName evidence="2">Enamine deaminase RidA (YjgF/YER057c/UK114 family)</fullName>
    </submittedName>
</protein>
<dbReference type="Proteomes" id="UP000317122">
    <property type="component" value="Unassembled WGS sequence"/>
</dbReference>
<dbReference type="Pfam" id="PF14588">
    <property type="entry name" value="YjgF_endoribonc"/>
    <property type="match status" value="1"/>
</dbReference>
<gene>
    <name evidence="2" type="ORF">IQ26_02185</name>
</gene>
<dbReference type="AlphaFoldDB" id="A0A562P2T4"/>
<dbReference type="InterPro" id="IPR035959">
    <property type="entry name" value="RutC-like_sf"/>
</dbReference>
<dbReference type="PANTHER" id="PTHR43760:SF1">
    <property type="entry name" value="ENDORIBONUCLEASE L-PSP_CHORISMATE MUTASE-LIKE DOMAIN-CONTAINING PROTEIN"/>
    <property type="match status" value="1"/>
</dbReference>
<organism evidence="2 3">
    <name type="scientific">Mesorhizobium tianshanense</name>
    <dbReference type="NCBI Taxonomy" id="39844"/>
    <lineage>
        <taxon>Bacteria</taxon>
        <taxon>Pseudomonadati</taxon>
        <taxon>Pseudomonadota</taxon>
        <taxon>Alphaproteobacteria</taxon>
        <taxon>Hyphomicrobiales</taxon>
        <taxon>Phyllobacteriaceae</taxon>
        <taxon>Mesorhizobium</taxon>
    </lineage>
</organism>
<dbReference type="EMBL" id="VLKT01000011">
    <property type="protein sequence ID" value="TWI38764.1"/>
    <property type="molecule type" value="Genomic_DNA"/>
</dbReference>
<dbReference type="CDD" id="cd02199">
    <property type="entry name" value="YjgF_YER057c_UK114_like_1"/>
    <property type="match status" value="1"/>
</dbReference>
<evidence type="ECO:0000313" key="2">
    <source>
        <dbReference type="EMBL" id="TWI38764.1"/>
    </source>
</evidence>
<dbReference type="PANTHER" id="PTHR43760">
    <property type="entry name" value="ENDORIBONUCLEASE-RELATED"/>
    <property type="match status" value="1"/>
</dbReference>
<proteinExistence type="predicted"/>
<dbReference type="Gene3D" id="3.30.1330.40">
    <property type="entry name" value="RutC-like"/>
    <property type="match status" value="1"/>
</dbReference>
<sequence length="152" mass="16344">MSAEQRLEKLGIQLPEVIAPKYTYVPFRRAGEIVFMAGQVPKLPDGSYLEGKIGAGHSVEDGIEAARLCGLHMLASARAITGSLDDVEFLKLFGMVNATSDFRDHARVLEGCSKLLVEVLGERGQHARSAVGMGSLPANIRVEIEAVVRIVG</sequence>
<dbReference type="SUPFAM" id="SSF55298">
    <property type="entry name" value="YjgF-like"/>
    <property type="match status" value="1"/>
</dbReference>